<name>A0AB39VWU3_9GAMM</name>
<accession>A0AB39VWU3</accession>
<dbReference type="EMBL" id="CP165628">
    <property type="protein sequence ID" value="XDU74880.1"/>
    <property type="molecule type" value="Genomic_DNA"/>
</dbReference>
<dbReference type="Pfam" id="PF01755">
    <property type="entry name" value="Glyco_transf_25"/>
    <property type="match status" value="1"/>
</dbReference>
<protein>
    <submittedName>
        <fullName evidence="2">Glycosyltransferase family 25 protein</fullName>
    </submittedName>
</protein>
<gene>
    <name evidence="2" type="ORF">AB3G37_12255</name>
</gene>
<dbReference type="RefSeq" id="WP_369790951.1">
    <property type="nucleotide sequence ID" value="NZ_CP165628.1"/>
</dbReference>
<dbReference type="AlphaFoldDB" id="A0AB39VWU3"/>
<organism evidence="2">
    <name type="scientific">Rouxiella sp. WC2420</name>
    <dbReference type="NCBI Taxonomy" id="3234145"/>
    <lineage>
        <taxon>Bacteria</taxon>
        <taxon>Pseudomonadati</taxon>
        <taxon>Pseudomonadota</taxon>
        <taxon>Gammaproteobacteria</taxon>
        <taxon>Enterobacterales</taxon>
        <taxon>Yersiniaceae</taxon>
        <taxon>Rouxiella</taxon>
    </lineage>
</organism>
<proteinExistence type="predicted"/>
<dbReference type="InterPro" id="IPR002654">
    <property type="entry name" value="Glyco_trans_25"/>
</dbReference>
<dbReference type="CDD" id="cd06532">
    <property type="entry name" value="Glyco_transf_25"/>
    <property type="match status" value="1"/>
</dbReference>
<evidence type="ECO:0000313" key="2">
    <source>
        <dbReference type="EMBL" id="XDU74880.1"/>
    </source>
</evidence>
<sequence>MKIEVGKIKVFIISLFNQSQRRKEILAQCYELKLDVEIYDAVEGVNLTDDFLEKEVAGYPASKMTLGVIGCALSHRLVYERIIEEGLACALILEDDARIDSELINTLKQIELTVDANKNNVYLLTAPESYYKDKKIELGSGVIFHKISDASSTMGYVVTQRAARSLINANTPIRWEADLWVYFNRLYGIDTFCRVPHIVKDGDSESLTSTLQQDRSINSLQRGIYRHQLQKKAPGYQFKRLRRILCNKFSQKVIYQ</sequence>
<evidence type="ECO:0000259" key="1">
    <source>
        <dbReference type="Pfam" id="PF01755"/>
    </source>
</evidence>
<reference evidence="2" key="1">
    <citation type="submission" date="2024-07" db="EMBL/GenBank/DDBJ databases">
        <authorList>
            <person name="Biller S.J."/>
        </authorList>
    </citation>
    <scope>NUCLEOTIDE SEQUENCE</scope>
    <source>
        <strain evidence="2">WC2420</strain>
    </source>
</reference>
<feature type="domain" description="Glycosyl transferase family 25" evidence="1">
    <location>
        <begin position="8"/>
        <end position="178"/>
    </location>
</feature>